<dbReference type="InterPro" id="IPR001878">
    <property type="entry name" value="Znf_CCHC"/>
</dbReference>
<dbReference type="AlphaFoldDB" id="A0A6H5GX16"/>
<feature type="domain" description="CCHC-type" evidence="2">
    <location>
        <begin position="765"/>
        <end position="781"/>
    </location>
</feature>
<dbReference type="GO" id="GO:0003676">
    <property type="term" value="F:nucleic acid binding"/>
    <property type="evidence" value="ECO:0007669"/>
    <property type="project" value="InterPro"/>
</dbReference>
<dbReference type="SMART" id="SM00343">
    <property type="entry name" value="ZnF_C2HC"/>
    <property type="match status" value="4"/>
</dbReference>
<dbReference type="EMBL" id="CADCXU010019759">
    <property type="protein sequence ID" value="CAB0007901.1"/>
    <property type="molecule type" value="Genomic_DNA"/>
</dbReference>
<feature type="compositionally biased region" description="Basic and acidic residues" evidence="1">
    <location>
        <begin position="721"/>
        <end position="746"/>
    </location>
</feature>
<feature type="domain" description="CCHC-type" evidence="2">
    <location>
        <begin position="618"/>
        <end position="634"/>
    </location>
</feature>
<organism evidence="3 4">
    <name type="scientific">Nesidiocoris tenuis</name>
    <dbReference type="NCBI Taxonomy" id="355587"/>
    <lineage>
        <taxon>Eukaryota</taxon>
        <taxon>Metazoa</taxon>
        <taxon>Ecdysozoa</taxon>
        <taxon>Arthropoda</taxon>
        <taxon>Hexapoda</taxon>
        <taxon>Insecta</taxon>
        <taxon>Pterygota</taxon>
        <taxon>Neoptera</taxon>
        <taxon>Paraneoptera</taxon>
        <taxon>Hemiptera</taxon>
        <taxon>Heteroptera</taxon>
        <taxon>Panheteroptera</taxon>
        <taxon>Cimicomorpha</taxon>
        <taxon>Miridae</taxon>
        <taxon>Dicyphina</taxon>
        <taxon>Nesidiocoris</taxon>
    </lineage>
</organism>
<feature type="region of interest" description="Disordered" evidence="1">
    <location>
        <begin position="696"/>
        <end position="756"/>
    </location>
</feature>
<feature type="domain" description="CCHC-type" evidence="2">
    <location>
        <begin position="637"/>
        <end position="653"/>
    </location>
</feature>
<feature type="compositionally biased region" description="Basic and acidic residues" evidence="1">
    <location>
        <begin position="14"/>
        <end position="33"/>
    </location>
</feature>
<dbReference type="OrthoDB" id="8122238at2759"/>
<evidence type="ECO:0000256" key="1">
    <source>
        <dbReference type="SAM" id="MobiDB-lite"/>
    </source>
</evidence>
<dbReference type="Proteomes" id="UP000479000">
    <property type="component" value="Unassembled WGS sequence"/>
</dbReference>
<proteinExistence type="predicted"/>
<accession>A0A6H5GX16</accession>
<feature type="domain" description="CCHC-type" evidence="2">
    <location>
        <begin position="785"/>
        <end position="801"/>
    </location>
</feature>
<feature type="region of interest" description="Disordered" evidence="1">
    <location>
        <begin position="1"/>
        <end position="35"/>
    </location>
</feature>
<evidence type="ECO:0000313" key="3">
    <source>
        <dbReference type="EMBL" id="CAB0007901.1"/>
    </source>
</evidence>
<name>A0A6H5GX16_9HEMI</name>
<gene>
    <name evidence="3" type="ORF">NTEN_LOCUS13147</name>
</gene>
<dbReference type="GO" id="GO:0008270">
    <property type="term" value="F:zinc ion binding"/>
    <property type="evidence" value="ECO:0007669"/>
    <property type="project" value="InterPro"/>
</dbReference>
<keyword evidence="4" id="KW-1185">Reference proteome</keyword>
<protein>
    <recommendedName>
        <fullName evidence="2">CCHC-type domain-containing protein</fullName>
    </recommendedName>
</protein>
<sequence>MARDVRQRRSPQRSQDRESHRSRKGLDTFDYHHPISGHNFQNRGCAKLNERGLGRAGGRCGSRTTAAAERSRWNPKKPTIVRNMLAPNQYGCHANESWNMIGIRTEDRHVESSNNNKTLTTTRENNTTTELTTCSAENSYFEGLLNPGKVTQVISTCKHDHKLEDFVMKVSSEIKRSTSIFTTPQILDQPIRRPGTAPAPQPDPPVLTNGSSAKILRFCYYSTLPQSNGTLVSVQLGEQYKSAVNRARDVVRRKLMRGGLSAVQTGWLCLVLEVSWSTKYLEDRVDIPMFVEGYRPLYLEVTVGVVCRPGLRTIVNLSLERHVLNRSDPLLDGGRARPGQLRLSGERPTPGTADYFILELDNEAKHRKQDMAQISTGIGRMEKAIEKARNDLKKEAVGFSRRNAAREDTTSDGAISTEEWSEVLSKKKRRAPRTFAQMVKSEIKRNVSNDRASTILVSNPNLSPQSTRREVMKAIDPAAQGIKIRAMRTKGKEGVVLATASQEDNVKIQSNVQLRNAGFTVQESMGDNPRLRVHGVQAELAPEEFVRAAFAQNFQGNWTESMFRASFKPLFKTGKRDLDTVIWVVETSPEMRRAVLNQGRLYIKWDSCWVADFVRVSRCFKCQAFDHVAKFCRGVEICKHCAAEGHKEEACPAKNEPPKCSNCRRAKEDDGHAVTSENCPAYNWAVRKRLRRTNYGKEAEQQGTQQPPAPCPRNCDSGGNAKRDREEASPQGPSEKRVISDLDRPEPPVTPRRRSEGTEIAWKELCRHCFKYGHTTSQCRSLVAACEHCGLEGHKVETCPNRGSSTRCVQCIRLKLKKDATKHSVLTPEICPAYIMHIKLVNKGEPNLAICSPP</sequence>
<evidence type="ECO:0000313" key="4">
    <source>
        <dbReference type="Proteomes" id="UP000479000"/>
    </source>
</evidence>
<evidence type="ECO:0000259" key="2">
    <source>
        <dbReference type="SMART" id="SM00343"/>
    </source>
</evidence>
<reference evidence="3 4" key="1">
    <citation type="submission" date="2020-02" db="EMBL/GenBank/DDBJ databases">
        <authorList>
            <person name="Ferguson B K."/>
        </authorList>
    </citation>
    <scope>NUCLEOTIDE SEQUENCE [LARGE SCALE GENOMIC DNA]</scope>
</reference>